<dbReference type="GO" id="GO:0006935">
    <property type="term" value="P:chemotaxis"/>
    <property type="evidence" value="ECO:0007669"/>
    <property type="project" value="UniProtKB-KW"/>
</dbReference>
<dbReference type="PANTHER" id="PTHR32089">
    <property type="entry name" value="METHYL-ACCEPTING CHEMOTAXIS PROTEIN MCPB"/>
    <property type="match status" value="1"/>
</dbReference>
<keyword evidence="14" id="KW-1185">Reference proteome</keyword>
<dbReference type="GO" id="GO:0016301">
    <property type="term" value="F:kinase activity"/>
    <property type="evidence" value="ECO:0007669"/>
    <property type="project" value="UniProtKB-KW"/>
</dbReference>
<keyword evidence="6" id="KW-1133">Transmembrane helix</keyword>
<evidence type="ECO:0000256" key="2">
    <source>
        <dbReference type="ARBA" id="ARBA00022475"/>
    </source>
</evidence>
<organism evidence="13 14">
    <name type="scientific">Pseudomonas syringae pv. pisi str. 1704B</name>
    <dbReference type="NCBI Taxonomy" id="629263"/>
    <lineage>
        <taxon>Bacteria</taxon>
        <taxon>Pseudomonadati</taxon>
        <taxon>Pseudomonadota</taxon>
        <taxon>Gammaproteobacteria</taxon>
        <taxon>Pseudomonadales</taxon>
        <taxon>Pseudomonadaceae</taxon>
        <taxon>Pseudomonas</taxon>
        <taxon>Pseudomonas syringae</taxon>
    </lineage>
</organism>
<dbReference type="PANTHER" id="PTHR32089:SF120">
    <property type="entry name" value="METHYL-ACCEPTING CHEMOTAXIS PROTEIN TLPQ"/>
    <property type="match status" value="1"/>
</dbReference>
<feature type="non-terminal residue" evidence="13">
    <location>
        <position position="74"/>
    </location>
</feature>
<evidence type="ECO:0000259" key="12">
    <source>
        <dbReference type="PROSITE" id="PS50111"/>
    </source>
</evidence>
<feature type="non-terminal residue" evidence="13">
    <location>
        <position position="1"/>
    </location>
</feature>
<evidence type="ECO:0000313" key="14">
    <source>
        <dbReference type="Proteomes" id="UP000004986"/>
    </source>
</evidence>
<dbReference type="GO" id="GO:0005886">
    <property type="term" value="C:plasma membrane"/>
    <property type="evidence" value="ECO:0007669"/>
    <property type="project" value="UniProtKB-SubCell"/>
</dbReference>
<feature type="domain" description="Methyl-accepting transducer" evidence="12">
    <location>
        <begin position="1"/>
        <end position="74"/>
    </location>
</feature>
<dbReference type="Pfam" id="PF00015">
    <property type="entry name" value="MCPsignal"/>
    <property type="match status" value="1"/>
</dbReference>
<reference evidence="13 14" key="1">
    <citation type="journal article" date="2011" name="PLoS Pathog.">
        <title>Dynamic evolution of pathogenicity revealed by sequencing and comparative genomics of 19 Pseudomonas syringae isolates.</title>
        <authorList>
            <person name="Baltrus D.A."/>
            <person name="Nishimura M.T."/>
            <person name="Romanchuk A."/>
            <person name="Chang J.H."/>
            <person name="Mukhtar M.S."/>
            <person name="Cherkis K."/>
            <person name="Roach J."/>
            <person name="Grant S.R."/>
            <person name="Jones C.D."/>
            <person name="Dangl J.L."/>
        </authorList>
    </citation>
    <scope>NUCLEOTIDE SEQUENCE [LARGE SCALE GENOMIC DNA]</scope>
    <source>
        <strain evidence="13 14">1704B</strain>
    </source>
</reference>
<feature type="compositionally biased region" description="Low complexity" evidence="11">
    <location>
        <begin position="1"/>
        <end position="13"/>
    </location>
</feature>
<evidence type="ECO:0000256" key="1">
    <source>
        <dbReference type="ARBA" id="ARBA00004236"/>
    </source>
</evidence>
<dbReference type="SUPFAM" id="SSF58104">
    <property type="entry name" value="Methyl-accepting chemotaxis protein (MCP) signaling domain"/>
    <property type="match status" value="1"/>
</dbReference>
<dbReference type="InterPro" id="IPR004089">
    <property type="entry name" value="MCPsignal_dom"/>
</dbReference>
<proteinExistence type="inferred from homology"/>
<dbReference type="EMBL" id="AEAI01003557">
    <property type="protein sequence ID" value="EGH48855.1"/>
    <property type="molecule type" value="Genomic_DNA"/>
</dbReference>
<evidence type="ECO:0000256" key="6">
    <source>
        <dbReference type="ARBA" id="ARBA00022989"/>
    </source>
</evidence>
<dbReference type="PROSITE" id="PS50111">
    <property type="entry name" value="CHEMOTAXIS_TRANSDUC_2"/>
    <property type="match status" value="1"/>
</dbReference>
<comment type="similarity">
    <text evidence="9">Belongs to the methyl-accepting chemotaxis (MCP) protein family.</text>
</comment>
<evidence type="ECO:0000313" key="13">
    <source>
        <dbReference type="EMBL" id="EGH48855.1"/>
    </source>
</evidence>
<feature type="region of interest" description="Disordered" evidence="11">
    <location>
        <begin position="1"/>
        <end position="22"/>
    </location>
</feature>
<gene>
    <name evidence="13" type="ORF">PSYPI_43596</name>
</gene>
<evidence type="ECO:0000256" key="3">
    <source>
        <dbReference type="ARBA" id="ARBA00022481"/>
    </source>
</evidence>
<dbReference type="AlphaFoldDB" id="F3GP52"/>
<evidence type="ECO:0000256" key="9">
    <source>
        <dbReference type="ARBA" id="ARBA00029447"/>
    </source>
</evidence>
<comment type="subcellular location">
    <subcellularLocation>
        <location evidence="1">Cell membrane</location>
    </subcellularLocation>
</comment>
<name>F3GP52_PSESJ</name>
<keyword evidence="13" id="KW-0418">Kinase</keyword>
<keyword evidence="4" id="KW-0145">Chemotaxis</keyword>
<keyword evidence="7" id="KW-0472">Membrane</keyword>
<sequence>ARNAEQASQAASNADREARDGDKVVGEAIAQIERLANEVGRSADAMTQLEQESDKIGKVMDVIKAVAEQTNLLA</sequence>
<keyword evidence="8 10" id="KW-0807">Transducer</keyword>
<evidence type="ECO:0000256" key="10">
    <source>
        <dbReference type="PROSITE-ProRule" id="PRU00284"/>
    </source>
</evidence>
<protein>
    <submittedName>
        <fullName evidence="13">Histidine kinase, HAMP region: chemotaxis sensory transducer</fullName>
    </submittedName>
</protein>
<dbReference type="Proteomes" id="UP000004986">
    <property type="component" value="Unassembled WGS sequence"/>
</dbReference>
<dbReference type="GO" id="GO:0007165">
    <property type="term" value="P:signal transduction"/>
    <property type="evidence" value="ECO:0007669"/>
    <property type="project" value="UniProtKB-KW"/>
</dbReference>
<dbReference type="Gene3D" id="1.10.287.950">
    <property type="entry name" value="Methyl-accepting chemotaxis protein"/>
    <property type="match status" value="1"/>
</dbReference>
<evidence type="ECO:0000256" key="5">
    <source>
        <dbReference type="ARBA" id="ARBA00022692"/>
    </source>
</evidence>
<evidence type="ECO:0000256" key="4">
    <source>
        <dbReference type="ARBA" id="ARBA00022500"/>
    </source>
</evidence>
<evidence type="ECO:0000256" key="7">
    <source>
        <dbReference type="ARBA" id="ARBA00023136"/>
    </source>
</evidence>
<evidence type="ECO:0000256" key="8">
    <source>
        <dbReference type="ARBA" id="ARBA00023224"/>
    </source>
</evidence>
<keyword evidence="2" id="KW-1003">Cell membrane</keyword>
<keyword evidence="5" id="KW-0812">Transmembrane</keyword>
<evidence type="ECO:0000256" key="11">
    <source>
        <dbReference type="SAM" id="MobiDB-lite"/>
    </source>
</evidence>
<keyword evidence="3" id="KW-0488">Methylation</keyword>
<accession>F3GP52</accession>
<comment type="caution">
    <text evidence="13">The sequence shown here is derived from an EMBL/GenBank/DDBJ whole genome shotgun (WGS) entry which is preliminary data.</text>
</comment>
<keyword evidence="13" id="KW-0808">Transferase</keyword>